<reference evidence="7" key="1">
    <citation type="journal article" date="2009" name="Appl. Environ. Microbiol.">
        <title>Complete genome sequence of the chemolithoautotrophic marine magnetotactic coccus strain MC-1.</title>
        <authorList>
            <person name="Schubbe S."/>
            <person name="Williams T.J."/>
            <person name="Xie G."/>
            <person name="Kiss H.E."/>
            <person name="Brettin T.S."/>
            <person name="Martinez D."/>
            <person name="Ross C.A."/>
            <person name="Schuler D."/>
            <person name="Cox B.L."/>
            <person name="Nealson K.H."/>
            <person name="Bazylinski D.A."/>
        </authorList>
    </citation>
    <scope>NUCLEOTIDE SEQUENCE [LARGE SCALE GENOMIC DNA]</scope>
    <source>
        <strain evidence="7">ATCC BAA-1437 / JCM 17883 / MC-1</strain>
    </source>
</reference>
<evidence type="ECO:0000313" key="7">
    <source>
        <dbReference type="Proteomes" id="UP000002586"/>
    </source>
</evidence>
<dbReference type="Gene3D" id="1.10.357.10">
    <property type="entry name" value="Tetracycline Repressor, domain 2"/>
    <property type="match status" value="1"/>
</dbReference>
<dbReference type="InterPro" id="IPR023772">
    <property type="entry name" value="DNA-bd_HTH_TetR-type_CS"/>
</dbReference>
<keyword evidence="1" id="KW-0805">Transcription regulation</keyword>
<dbReference type="InterPro" id="IPR050109">
    <property type="entry name" value="HTH-type_TetR-like_transc_reg"/>
</dbReference>
<dbReference type="PANTHER" id="PTHR30055">
    <property type="entry name" value="HTH-TYPE TRANSCRIPTIONAL REGULATOR RUTR"/>
    <property type="match status" value="1"/>
</dbReference>
<dbReference type="GO" id="GO:0000976">
    <property type="term" value="F:transcription cis-regulatory region binding"/>
    <property type="evidence" value="ECO:0007669"/>
    <property type="project" value="TreeGrafter"/>
</dbReference>
<dbReference type="PROSITE" id="PS50977">
    <property type="entry name" value="HTH_TETR_2"/>
    <property type="match status" value="1"/>
</dbReference>
<dbReference type="Proteomes" id="UP000002586">
    <property type="component" value="Chromosome"/>
</dbReference>
<organism evidence="6 7">
    <name type="scientific">Magnetococcus marinus (strain ATCC BAA-1437 / JCM 17883 / MC-1)</name>
    <dbReference type="NCBI Taxonomy" id="156889"/>
    <lineage>
        <taxon>Bacteria</taxon>
        <taxon>Pseudomonadati</taxon>
        <taxon>Pseudomonadota</taxon>
        <taxon>Magnetococcia</taxon>
        <taxon>Magnetococcales</taxon>
        <taxon>Magnetococcaceae</taxon>
        <taxon>Magnetococcus</taxon>
    </lineage>
</organism>
<evidence type="ECO:0000256" key="2">
    <source>
        <dbReference type="ARBA" id="ARBA00023125"/>
    </source>
</evidence>
<gene>
    <name evidence="6" type="ordered locus">Mmc1_3160</name>
</gene>
<dbReference type="Pfam" id="PF00440">
    <property type="entry name" value="TetR_N"/>
    <property type="match status" value="1"/>
</dbReference>
<dbReference type="STRING" id="156889.Mmc1_3160"/>
<sequence length="205" mass="22957">MRPKQPKSPEEILQKAIPLFANAGFSGVSMRQIAKQVNISAAALYHHFPDKETLYLSAVDLVFKEKAQHLLLALHASGTLETRLYGVILQFIRVVGMDHTFRAVMQREMLEGEPERLRIMADRMFKQSFGEMRALAAEIAPGGDATLLAGTLVSLVAYHFQTRALRPYLPGYQPCHESPEHLARFYTQLILEGGRRLPRLDGASA</sequence>
<dbReference type="PROSITE" id="PS01081">
    <property type="entry name" value="HTH_TETR_1"/>
    <property type="match status" value="1"/>
</dbReference>
<dbReference type="InterPro" id="IPR001647">
    <property type="entry name" value="HTH_TetR"/>
</dbReference>
<dbReference type="GO" id="GO:0003700">
    <property type="term" value="F:DNA-binding transcription factor activity"/>
    <property type="evidence" value="ECO:0007669"/>
    <property type="project" value="TreeGrafter"/>
</dbReference>
<name>A0LCF7_MAGMM</name>
<dbReference type="PRINTS" id="PR00455">
    <property type="entry name" value="HTHTETR"/>
</dbReference>
<evidence type="ECO:0000256" key="3">
    <source>
        <dbReference type="ARBA" id="ARBA00023163"/>
    </source>
</evidence>
<evidence type="ECO:0000256" key="4">
    <source>
        <dbReference type="PROSITE-ProRule" id="PRU00335"/>
    </source>
</evidence>
<protein>
    <submittedName>
        <fullName evidence="6">Transcriptional regulator, TetR family</fullName>
    </submittedName>
</protein>
<reference evidence="6 7" key="2">
    <citation type="journal article" date="2012" name="Int. J. Syst. Evol. Microbiol.">
        <title>Magnetococcus marinus gen. nov., sp. nov., a marine, magnetotactic bacterium that represents a novel lineage (Magnetococcaceae fam. nov.; Magnetococcales ord. nov.) at the base of the Alphaproteobacteria.</title>
        <authorList>
            <person name="Bazylinski D.A."/>
            <person name="Williams T.J."/>
            <person name="Lefevre C.T."/>
            <person name="Berg R.J."/>
            <person name="Zhang C.L."/>
            <person name="Bowser S.S."/>
            <person name="Dean A.J."/>
            <person name="Beveridge T.J."/>
        </authorList>
    </citation>
    <scope>NUCLEOTIDE SEQUENCE [LARGE SCALE GENOMIC DNA]</scope>
    <source>
        <strain evidence="7">ATCC BAA-1437 / JCM 17883 / MC-1</strain>
    </source>
</reference>
<keyword evidence="3" id="KW-0804">Transcription</keyword>
<dbReference type="KEGG" id="mgm:Mmc1_3160"/>
<dbReference type="PANTHER" id="PTHR30055:SF234">
    <property type="entry name" value="HTH-TYPE TRANSCRIPTIONAL REGULATOR BETI"/>
    <property type="match status" value="1"/>
</dbReference>
<dbReference type="HOGENOM" id="CLU_069356_12_8_5"/>
<proteinExistence type="predicted"/>
<dbReference type="AlphaFoldDB" id="A0LCF7"/>
<evidence type="ECO:0000313" key="6">
    <source>
        <dbReference type="EMBL" id="ABK45650.1"/>
    </source>
</evidence>
<evidence type="ECO:0000259" key="5">
    <source>
        <dbReference type="PROSITE" id="PS50977"/>
    </source>
</evidence>
<feature type="domain" description="HTH tetR-type" evidence="5">
    <location>
        <begin position="6"/>
        <end position="66"/>
    </location>
</feature>
<dbReference type="RefSeq" id="WP_011714713.1">
    <property type="nucleotide sequence ID" value="NC_008576.1"/>
</dbReference>
<feature type="DNA-binding region" description="H-T-H motif" evidence="4">
    <location>
        <begin position="29"/>
        <end position="48"/>
    </location>
</feature>
<dbReference type="EMBL" id="CP000471">
    <property type="protein sequence ID" value="ABK45650.1"/>
    <property type="molecule type" value="Genomic_DNA"/>
</dbReference>
<dbReference type="SUPFAM" id="SSF46689">
    <property type="entry name" value="Homeodomain-like"/>
    <property type="match status" value="1"/>
</dbReference>
<dbReference type="OrthoDB" id="2356263at2"/>
<dbReference type="eggNOG" id="COG1309">
    <property type="taxonomic scope" value="Bacteria"/>
</dbReference>
<keyword evidence="7" id="KW-1185">Reference proteome</keyword>
<accession>A0LCF7</accession>
<keyword evidence="2 4" id="KW-0238">DNA-binding</keyword>
<dbReference type="InterPro" id="IPR009057">
    <property type="entry name" value="Homeodomain-like_sf"/>
</dbReference>
<evidence type="ECO:0000256" key="1">
    <source>
        <dbReference type="ARBA" id="ARBA00023015"/>
    </source>
</evidence>